<dbReference type="EMBL" id="CAFBQP010000074">
    <property type="protein sequence ID" value="CAB5066343.1"/>
    <property type="molecule type" value="Genomic_DNA"/>
</dbReference>
<gene>
    <name evidence="1" type="ORF">UFOPK4306_01795</name>
</gene>
<accession>A0A6J7UK87</accession>
<dbReference type="AlphaFoldDB" id="A0A6J7UK87"/>
<protein>
    <submittedName>
        <fullName evidence="1">Unannotated protein</fullName>
    </submittedName>
</protein>
<proteinExistence type="predicted"/>
<name>A0A6J7UK87_9ZZZZ</name>
<evidence type="ECO:0000313" key="1">
    <source>
        <dbReference type="EMBL" id="CAB5066343.1"/>
    </source>
</evidence>
<reference evidence="1" key="1">
    <citation type="submission" date="2020-05" db="EMBL/GenBank/DDBJ databases">
        <authorList>
            <person name="Chiriac C."/>
            <person name="Salcher M."/>
            <person name="Ghai R."/>
            <person name="Kavagutti S V."/>
        </authorList>
    </citation>
    <scope>NUCLEOTIDE SEQUENCE</scope>
</reference>
<sequence length="29" mass="3352">MRSKSGTVRLITSRHRLDKLKDFASVDYA</sequence>
<organism evidence="1">
    <name type="scientific">freshwater metagenome</name>
    <dbReference type="NCBI Taxonomy" id="449393"/>
    <lineage>
        <taxon>unclassified sequences</taxon>
        <taxon>metagenomes</taxon>
        <taxon>ecological metagenomes</taxon>
    </lineage>
</organism>